<evidence type="ECO:0000313" key="1">
    <source>
        <dbReference type="EMBL" id="QTE30185.1"/>
    </source>
</evidence>
<name>A0A8A4ZFX1_9MICO</name>
<reference evidence="1" key="1">
    <citation type="submission" date="2021-03" db="EMBL/GenBank/DDBJ databases">
        <title>Pengzhenrongella sicca gen. nov., sp. nov., a new member of suborder Micrococcineae isolated from High-Arctic tundra soil.</title>
        <authorList>
            <person name="Peng F."/>
        </authorList>
    </citation>
    <scope>NUCLEOTIDE SEQUENCE</scope>
    <source>
        <strain evidence="1">LRZ-2</strain>
    </source>
</reference>
<dbReference type="EMBL" id="CP071868">
    <property type="protein sequence ID" value="QTE30185.1"/>
    <property type="molecule type" value="Genomic_DNA"/>
</dbReference>
<proteinExistence type="predicted"/>
<dbReference type="Proteomes" id="UP000663937">
    <property type="component" value="Chromosome"/>
</dbReference>
<dbReference type="KEGG" id="psic:J4E96_03995"/>
<accession>A0A8A4ZFX1</accession>
<protein>
    <submittedName>
        <fullName evidence="1">Uncharacterized protein</fullName>
    </submittedName>
</protein>
<dbReference type="RefSeq" id="WP_227424503.1">
    <property type="nucleotide sequence ID" value="NZ_CP071868.1"/>
</dbReference>
<organism evidence="1 2">
    <name type="scientific">Pengzhenrongella sicca</name>
    <dbReference type="NCBI Taxonomy" id="2819238"/>
    <lineage>
        <taxon>Bacteria</taxon>
        <taxon>Bacillati</taxon>
        <taxon>Actinomycetota</taxon>
        <taxon>Actinomycetes</taxon>
        <taxon>Micrococcales</taxon>
        <taxon>Pengzhenrongella</taxon>
    </lineage>
</organism>
<gene>
    <name evidence="1" type="ORF">J4E96_03995</name>
</gene>
<dbReference type="AlphaFoldDB" id="A0A8A4ZFX1"/>
<sequence length="215" mass="22722">MTVDVVESRAAIAERAPAPVVVALLDGSRDDAEVVDVALATCTRRRAGLRVVYVCADRELTPLAVAYARAYADGAMRVTRLVPGVVATAVCLTAGTAHELRRELADAQLVVAAADRAAELAAVATAADGEGRVVRGVRSASDGSRLRLGYRLALQRELERDRCRPDGSSTPEELDDAWHVGVAYPPLRRETIEAWVACSAWPPRAAGAGPGTGIR</sequence>
<evidence type="ECO:0000313" key="2">
    <source>
        <dbReference type="Proteomes" id="UP000663937"/>
    </source>
</evidence>
<keyword evidence="2" id="KW-1185">Reference proteome</keyword>